<dbReference type="PANTHER" id="PTHR37412:SF2">
    <property type="entry name" value="C2 DOMAIN-CONTAINING PROTEIN 5"/>
    <property type="match status" value="1"/>
</dbReference>
<dbReference type="InterPro" id="IPR000008">
    <property type="entry name" value="C2_dom"/>
</dbReference>
<dbReference type="GO" id="GO:0031340">
    <property type="term" value="P:positive regulation of vesicle fusion"/>
    <property type="evidence" value="ECO:0007669"/>
    <property type="project" value="TreeGrafter"/>
</dbReference>
<dbReference type="VEuPathDB" id="VectorBase:AALB20_034441"/>
<dbReference type="STRING" id="7167.A0A182FRS9"/>
<dbReference type="PROSITE" id="PS50004">
    <property type="entry name" value="C2"/>
    <property type="match status" value="1"/>
</dbReference>
<dbReference type="EnsemblMetazoa" id="AALB009255-RA">
    <property type="protein sequence ID" value="AALB009255-PA"/>
    <property type="gene ID" value="AALB009255"/>
</dbReference>
<evidence type="ECO:0000256" key="2">
    <source>
        <dbReference type="SAM" id="SignalP"/>
    </source>
</evidence>
<dbReference type="InterPro" id="IPR038983">
    <property type="entry name" value="C2CD5"/>
</dbReference>
<dbReference type="AlphaFoldDB" id="A0A182FRS9"/>
<evidence type="ECO:0000313" key="4">
    <source>
        <dbReference type="Proteomes" id="UP000069272"/>
    </source>
</evidence>
<keyword evidence="4" id="KW-1185">Reference proteome</keyword>
<accession>A0A182FRS9</accession>
<dbReference type="InterPro" id="IPR056431">
    <property type="entry name" value="C2CD5_YbjQ-rel_dom"/>
</dbReference>
<dbReference type="Pfam" id="PF23128">
    <property type="entry name" value="YbjQ_4"/>
    <property type="match status" value="1"/>
</dbReference>
<dbReference type="GO" id="GO:0090314">
    <property type="term" value="P:positive regulation of protein targeting to membrane"/>
    <property type="evidence" value="ECO:0007669"/>
    <property type="project" value="TreeGrafter"/>
</dbReference>
<dbReference type="InterPro" id="IPR057815">
    <property type="entry name" value="C2CD5_C"/>
</dbReference>
<feature type="chain" id="PRO_5043870396" evidence="2">
    <location>
        <begin position="29"/>
        <end position="1166"/>
    </location>
</feature>
<dbReference type="VEuPathDB" id="VectorBase:AALB017608"/>
<dbReference type="InterPro" id="IPR056430">
    <property type="entry name" value="C2CD5_YbjQ-like_dom"/>
</dbReference>
<dbReference type="Pfam" id="PF23025">
    <property type="entry name" value="YbjQ_2"/>
    <property type="match status" value="3"/>
</dbReference>
<evidence type="ECO:0000313" key="3">
    <source>
        <dbReference type="EnsemblMetazoa" id="AALB009255-PA"/>
    </source>
</evidence>
<dbReference type="Pfam" id="PF00168">
    <property type="entry name" value="C2"/>
    <property type="match status" value="1"/>
</dbReference>
<keyword evidence="2" id="KW-0732">Signal</keyword>
<name>A0A182FRS9_ANOAL</name>
<dbReference type="GO" id="GO:0072659">
    <property type="term" value="P:protein localization to plasma membrane"/>
    <property type="evidence" value="ECO:0007669"/>
    <property type="project" value="TreeGrafter"/>
</dbReference>
<feature type="signal peptide" evidence="2">
    <location>
        <begin position="1"/>
        <end position="28"/>
    </location>
</feature>
<dbReference type="GO" id="GO:0065002">
    <property type="term" value="P:intracellular protein transmembrane transport"/>
    <property type="evidence" value="ECO:0007669"/>
    <property type="project" value="TreeGrafter"/>
</dbReference>
<dbReference type="GO" id="GO:0010828">
    <property type="term" value="P:positive regulation of D-glucose transmembrane transport"/>
    <property type="evidence" value="ECO:0007669"/>
    <property type="project" value="TreeGrafter"/>
</dbReference>
<feature type="region of interest" description="Disordered" evidence="1">
    <location>
        <begin position="553"/>
        <end position="610"/>
    </location>
</feature>
<dbReference type="GO" id="GO:0005509">
    <property type="term" value="F:calcium ion binding"/>
    <property type="evidence" value="ECO:0007669"/>
    <property type="project" value="TreeGrafter"/>
</dbReference>
<dbReference type="SMART" id="SM00239">
    <property type="entry name" value="C2"/>
    <property type="match status" value="1"/>
</dbReference>
<sequence length="1166" mass="128204">MGSQHQPALRAVTCIVLLLSIVCTLVAGSAMPPLCENRLIEELPPKFRKVCAALENSNQFAEALNAYIRKEAAGNGRDNSIGSGLPADRMKVKVLAGRNLPVMDRSSDTTDAFVEIKLGNVTYKTDVCRKTLNPHWNSEWYTFEVEDAELQDEPLQIRLMDYDTYTANDAIGKVYINLSPLLHSTSKSRTGKGSMMSGWLPVYDTIHGVRGEINVIVKVDLFTDFNKFRQSSCGVLFFHCSIAMYHGFVEELMVNDDPEYQWIDKIRTPRASNEARQLAFMKLSAQVQRKIGIKAIEMGANAVIGYMQCFDLEGDVGVVARGIGTAVSLTKINESFSQHIGEELLVEEHKLSGNSDFGELSRRPPTGIGCADGPGGSPTKLGTPIVASVLTKDNIYVPIGRRSSDSDLSITPKGSSCPVEKPMGAVRNCTGNNGNAKSIMIMNYDMLEMLEYPFFTMTKYPAGIIRHIGATVTARSVKLLERVPNPNEPETRDSWWNEIRTEVRSHARSLGCNVILGYVEQTTIDDDICVLSATGTAAVINLHFGSDMWTNDATQNASGDGGEAAGSKEHMTSSLDRQDFDRDYSVSREQTPNTVDGGEGTTAEGAYSGSSKCSICHVPYSLGAVNFRVHAAKCSMCKNGVVPDVLITTIEIPEGMSISGRGCLIQAQSCRIKRDLKSEANGKEISDALPFLEYELHKLLVNKLKIKGMNAIFGLRSNITIGERTIVLIATGTAVYLTALPKPLLPKIVDGSTYPDNRKIQELQTMIQGIVERNVQVYQLQSVWESEAADQHASATSGAAGTGREDRDGKELDFAFMQKSACVLELDDIVDLDLLTIAKEPFAPEGFYVVNLQTMPGMSEVMENVRQFQMFTQVWRAKLLLLQQHTTRNLNKHFQGLLRLIYFKIRSMVPCVVCDLRFKLDLPELDEIQIVVTGMTLALGEGMNKLKRKYSTQTHQQTSPSVHTSASLKEHFAMAKSNNGTQSEALFGERLMDMILFPDDEMMFSLDEDSMDTSGPPQSLPSSTPIPVSVKSLRGRCLKSSTPSHHTKLGRSAKMALKDGYGVDITPMSCVPGGKVEKYLGNLNFFFIRECTSIRETGGICGFVHSFISEVLSIVRAHVTSLGGNAMIAFYLNDLTLHDNVHKNQGQCLISVGGDVVFASFHKDDK</sequence>
<dbReference type="InterPro" id="IPR037785">
    <property type="entry name" value="C2_C2CD5"/>
</dbReference>
<dbReference type="GO" id="GO:0005886">
    <property type="term" value="C:plasma membrane"/>
    <property type="evidence" value="ECO:0007669"/>
    <property type="project" value="TreeGrafter"/>
</dbReference>
<dbReference type="Proteomes" id="UP000069272">
    <property type="component" value="Chromosome 2R"/>
</dbReference>
<dbReference type="CDD" id="cd08688">
    <property type="entry name" value="C2_KIAA0528-like"/>
    <property type="match status" value="1"/>
</dbReference>
<feature type="compositionally biased region" description="Basic and acidic residues" evidence="1">
    <location>
        <begin position="566"/>
        <end position="586"/>
    </location>
</feature>
<dbReference type="SUPFAM" id="SSF49562">
    <property type="entry name" value="C2 domain (Calcium/lipid-binding domain, CaLB)"/>
    <property type="match status" value="1"/>
</dbReference>
<organism evidence="3 4">
    <name type="scientific">Anopheles albimanus</name>
    <name type="common">New world malaria mosquito</name>
    <dbReference type="NCBI Taxonomy" id="7167"/>
    <lineage>
        <taxon>Eukaryota</taxon>
        <taxon>Metazoa</taxon>
        <taxon>Ecdysozoa</taxon>
        <taxon>Arthropoda</taxon>
        <taxon>Hexapoda</taxon>
        <taxon>Insecta</taxon>
        <taxon>Pterygota</taxon>
        <taxon>Neoptera</taxon>
        <taxon>Endopterygota</taxon>
        <taxon>Diptera</taxon>
        <taxon>Nematocera</taxon>
        <taxon>Culicoidea</taxon>
        <taxon>Culicidae</taxon>
        <taxon>Anophelinae</taxon>
        <taxon>Anopheles</taxon>
    </lineage>
</organism>
<reference evidence="3 4" key="1">
    <citation type="journal article" date="2017" name="G3 (Bethesda)">
        <title>The Physical Genome Mapping of Anopheles albimanus Corrected Scaffold Misassemblies and Identified Interarm Rearrangements in Genus Anopheles.</title>
        <authorList>
            <person name="Artemov G.N."/>
            <person name="Peery A.N."/>
            <person name="Jiang X."/>
            <person name="Tu Z."/>
            <person name="Stegniy V.N."/>
            <person name="Sharakhova M.V."/>
            <person name="Sharakhov I.V."/>
        </authorList>
    </citation>
    <scope>NUCLEOTIDE SEQUENCE [LARGE SCALE GENOMIC DNA]</scope>
    <source>
        <strain evidence="3 4">ALBI9_A</strain>
    </source>
</reference>
<dbReference type="VEuPathDB" id="VectorBase:AALB017607"/>
<evidence type="ECO:0000256" key="1">
    <source>
        <dbReference type="SAM" id="MobiDB-lite"/>
    </source>
</evidence>
<dbReference type="Gene3D" id="2.60.40.150">
    <property type="entry name" value="C2 domain"/>
    <property type="match status" value="1"/>
</dbReference>
<dbReference type="Pfam" id="PF23028">
    <property type="entry name" value="YbjQ_3"/>
    <property type="match status" value="1"/>
</dbReference>
<protein>
    <submittedName>
        <fullName evidence="3">Uncharacterized protein</fullName>
    </submittedName>
</protein>
<dbReference type="GO" id="GO:0005544">
    <property type="term" value="F:calcium-dependent phospholipid binding"/>
    <property type="evidence" value="ECO:0007669"/>
    <property type="project" value="InterPro"/>
</dbReference>
<dbReference type="InterPro" id="IPR035892">
    <property type="entry name" value="C2_domain_sf"/>
</dbReference>
<dbReference type="PANTHER" id="PTHR37412">
    <property type="entry name" value="C2 DOMAIN-CONTAINING PROTEIN 5"/>
    <property type="match status" value="1"/>
</dbReference>
<proteinExistence type="predicted"/>
<dbReference type="VEuPathDB" id="VectorBase:AALB20_034251"/>
<reference evidence="3" key="2">
    <citation type="submission" date="2022-08" db="UniProtKB">
        <authorList>
            <consortium name="EnsemblMetazoa"/>
        </authorList>
    </citation>
    <scope>IDENTIFICATION</scope>
    <source>
        <strain evidence="3">STECLA/ALBI9_A</strain>
    </source>
</reference>